<dbReference type="PANTHER" id="PTHR46517">
    <property type="entry name" value="FRUCTOSE-2,6-BISPHOSPHATASE TIGAR"/>
    <property type="match status" value="1"/>
</dbReference>
<dbReference type="InterPro" id="IPR051695">
    <property type="entry name" value="Phosphoglycerate_Mutase"/>
</dbReference>
<organism evidence="2">
    <name type="scientific">Gulosibacter sediminis</name>
    <dbReference type="NCBI Taxonomy" id="1729695"/>
    <lineage>
        <taxon>Bacteria</taxon>
        <taxon>Bacillati</taxon>
        <taxon>Actinomycetota</taxon>
        <taxon>Actinomycetes</taxon>
        <taxon>Micrococcales</taxon>
        <taxon>Microbacteriaceae</taxon>
        <taxon>Gulosibacter</taxon>
    </lineage>
</organism>
<dbReference type="PROSITE" id="PS00175">
    <property type="entry name" value="PG_MUTASE"/>
    <property type="match status" value="1"/>
</dbReference>
<evidence type="ECO:0000256" key="1">
    <source>
        <dbReference type="ARBA" id="ARBA00022801"/>
    </source>
</evidence>
<dbReference type="SUPFAM" id="SSF53254">
    <property type="entry name" value="Phosphoglycerate mutase-like"/>
    <property type="match status" value="1"/>
</dbReference>
<gene>
    <name evidence="2" type="ORF">M3M28_02625</name>
</gene>
<dbReference type="InterPro" id="IPR013078">
    <property type="entry name" value="His_Pase_superF_clade-1"/>
</dbReference>
<dbReference type="PIRSF" id="PIRSF000709">
    <property type="entry name" value="6PFK_2-Ptase"/>
    <property type="match status" value="1"/>
</dbReference>
<proteinExistence type="predicted"/>
<keyword evidence="1" id="KW-0378">Hydrolase</keyword>
<dbReference type="Pfam" id="PF00300">
    <property type="entry name" value="His_Phos_1"/>
    <property type="match status" value="1"/>
</dbReference>
<dbReference type="CDD" id="cd07067">
    <property type="entry name" value="HP_PGM_like"/>
    <property type="match status" value="1"/>
</dbReference>
<name>A0ABY4MZD9_9MICO</name>
<dbReference type="PANTHER" id="PTHR46517:SF1">
    <property type="entry name" value="FRUCTOSE-2,6-BISPHOSPHATASE TIGAR"/>
    <property type="match status" value="1"/>
</dbReference>
<dbReference type="InterPro" id="IPR029033">
    <property type="entry name" value="His_PPase_superfam"/>
</dbReference>
<evidence type="ECO:0000313" key="2">
    <source>
        <dbReference type="EMBL" id="UQN15379.1"/>
    </source>
</evidence>
<dbReference type="SMART" id="SM00855">
    <property type="entry name" value="PGAM"/>
    <property type="match status" value="1"/>
</dbReference>
<protein>
    <submittedName>
        <fullName evidence="2">Histidine phosphatase family protein</fullName>
    </submittedName>
</protein>
<sequence length="193" mass="21012">MRIGLIRHGETEWNRKALFQGMSDIPLNDTGYDQARRTAVLLEGQPWSALFCSPLTRTTQTATELGRITGLGEPTPLPDIVERSFGELEGETVFLPDGTRRLADHPTVEPVAAVLERTYRALEHVAATGASDALIVTHGTVVRLLLNDLLTVASPAINNLALTVLETDPDARHGFRVRLANGYPVAVELTHSV</sequence>
<dbReference type="EMBL" id="CP097160">
    <property type="protein sequence ID" value="UQN15379.1"/>
    <property type="molecule type" value="Genomic_DNA"/>
</dbReference>
<dbReference type="Gene3D" id="3.40.50.1240">
    <property type="entry name" value="Phosphoglycerate mutase-like"/>
    <property type="match status" value="1"/>
</dbReference>
<reference evidence="2" key="1">
    <citation type="submission" date="2022-05" db="EMBL/GenBank/DDBJ databases">
        <title>Complete genome sequence of toluene-degrading Gulosibacter sediminis strain ACHW.36C.</title>
        <authorList>
            <person name="Wai A.C."/>
            <person name="Lai G.K."/>
            <person name="Griffin S.D."/>
            <person name="Leung F.C."/>
        </authorList>
    </citation>
    <scope>NUCLEOTIDE SEQUENCE [LARGE SCALE GENOMIC DNA]</scope>
    <source>
        <strain evidence="2">ACHW.36C</strain>
    </source>
</reference>
<accession>A0ABY4MZD9</accession>
<dbReference type="InterPro" id="IPR001345">
    <property type="entry name" value="PG/BPGM_mutase_AS"/>
</dbReference>